<comment type="caution">
    <text evidence="4">The sequence shown here is derived from an EMBL/GenBank/DDBJ whole genome shotgun (WGS) entry which is preliminary data.</text>
</comment>
<keyword evidence="2" id="KW-0560">Oxidoreductase</keyword>
<sequence length="769" mass="82471">MSRFGESQSIKRLEDIRFLTGGGHYVDDVAPAGALHAYFLRSPVAHAEIAALDLDDAREMPGVHMVLGAEDLVAAGVDLAIPYITVKNADGSDAAAPLRPVLAQGRVRYVGEPFAAVIAETMDQARDAAEAIGFDLEELPVHMEVAPGGPEIHAEAPENVAYDWRLGDAAAAEAAFARAAHRVKLRLEDNRIMVGSMEPRGAFAEWDGARLHLAFGGQGVWNMKGWIAKALGLEAEQVQITTPDVGGGFGMKTGPYPEYFVLAHVARALNKPVRWIADRTEAMLSDNGGRDLVSTAELALDDDYRITAYRVDIVSNLGAYNSVFGQAIQSSISSRVLTGTYDVQCVDVRARGIYTNTTQVDAYRGAGRPEAIYTLERTMDMAARELGLDPFELRRRNFIPPAAFPYKSASGETYDVGDFPRVLGRLEQEADVAGFATRRAESEKAGKLRGLGLCYYIEAILGDPSEGATVEFNEDGTVNLYVGTQSNGQGHETVYAQFLSDRTGIPIEQIKVIQGDSDRIARGGGTGGSRSVTVQSAATLATVDKMVAAFADFLEDEMGAKPEFDDGAFRAPGSNRTMTLVEAADLAREQGRTELLRHEERTKLEGRSYPNGGHVAEVEIDPETGALEVVRYTVTDDFGNLMHPMLAQGQVHGGVAQGLGQAVTERVVFDEAGQLLTATFMDYAMPRADTMPMIRFTTEPVPSTTNPLGMKGCGEAGTVGALAAVTNAALDALCARGVRAVDMPLTPERVWGWLRDAAAEDTGEAGAAS</sequence>
<dbReference type="InterPro" id="IPR000674">
    <property type="entry name" value="Ald_Oxase/Xan_DH_a/b"/>
</dbReference>
<evidence type="ECO:0000259" key="3">
    <source>
        <dbReference type="SMART" id="SM01008"/>
    </source>
</evidence>
<dbReference type="InterPro" id="IPR016208">
    <property type="entry name" value="Ald_Oxase/xanthine_DH-like"/>
</dbReference>
<feature type="domain" description="Aldehyde oxidase/xanthine dehydrogenase a/b hammerhead" evidence="3">
    <location>
        <begin position="20"/>
        <end position="140"/>
    </location>
</feature>
<dbReference type="InterPro" id="IPR036856">
    <property type="entry name" value="Ald_Oxase/Xan_DH_a/b_sf"/>
</dbReference>
<evidence type="ECO:0000313" key="4">
    <source>
        <dbReference type="EMBL" id="MFC2966665.1"/>
    </source>
</evidence>
<dbReference type="InterPro" id="IPR008274">
    <property type="entry name" value="AldOxase/xan_DH_MoCoBD1"/>
</dbReference>
<organism evidence="4 5">
    <name type="scientific">Acidimangrovimonas pyrenivorans</name>
    <dbReference type="NCBI Taxonomy" id="2030798"/>
    <lineage>
        <taxon>Bacteria</taxon>
        <taxon>Pseudomonadati</taxon>
        <taxon>Pseudomonadota</taxon>
        <taxon>Alphaproteobacteria</taxon>
        <taxon>Rhodobacterales</taxon>
        <taxon>Paracoccaceae</taxon>
        <taxon>Acidimangrovimonas</taxon>
    </lineage>
</organism>
<dbReference type="SUPFAM" id="SSF56003">
    <property type="entry name" value="Molybdenum cofactor-binding domain"/>
    <property type="match status" value="1"/>
</dbReference>
<dbReference type="Gene3D" id="3.30.365.10">
    <property type="entry name" value="Aldehyde oxidase/xanthine dehydrogenase, molybdopterin binding domain"/>
    <property type="match status" value="4"/>
</dbReference>
<dbReference type="Pfam" id="PF02738">
    <property type="entry name" value="MoCoBD_1"/>
    <property type="match status" value="1"/>
</dbReference>
<dbReference type="SUPFAM" id="SSF54665">
    <property type="entry name" value="CO dehydrogenase molybdoprotein N-domain-like"/>
    <property type="match status" value="1"/>
</dbReference>
<keyword evidence="1" id="KW-0500">Molybdenum</keyword>
<reference evidence="5" key="1">
    <citation type="journal article" date="2019" name="Int. J. Syst. Evol. Microbiol.">
        <title>The Global Catalogue of Microorganisms (GCM) 10K type strain sequencing project: providing services to taxonomists for standard genome sequencing and annotation.</title>
        <authorList>
            <consortium name="The Broad Institute Genomics Platform"/>
            <consortium name="The Broad Institute Genome Sequencing Center for Infectious Disease"/>
            <person name="Wu L."/>
            <person name="Ma J."/>
        </authorList>
    </citation>
    <scope>NUCLEOTIDE SEQUENCE [LARGE SCALE GENOMIC DNA]</scope>
    <source>
        <strain evidence="5">KCTC 62192</strain>
    </source>
</reference>
<proteinExistence type="predicted"/>
<keyword evidence="5" id="KW-1185">Reference proteome</keyword>
<dbReference type="PANTHER" id="PTHR11908">
    <property type="entry name" value="XANTHINE DEHYDROGENASE"/>
    <property type="match status" value="1"/>
</dbReference>
<dbReference type="Pfam" id="PF01315">
    <property type="entry name" value="Ald_Xan_dh_C"/>
    <property type="match status" value="1"/>
</dbReference>
<name>A0ABV7ABY4_9RHOB</name>
<dbReference type="Proteomes" id="UP001595443">
    <property type="component" value="Unassembled WGS sequence"/>
</dbReference>
<dbReference type="InterPro" id="IPR046867">
    <property type="entry name" value="AldOxase/xan_DH_MoCoBD2"/>
</dbReference>
<dbReference type="RefSeq" id="WP_377831043.1">
    <property type="nucleotide sequence ID" value="NZ_JBHRSK010000002.1"/>
</dbReference>
<evidence type="ECO:0000256" key="2">
    <source>
        <dbReference type="ARBA" id="ARBA00023002"/>
    </source>
</evidence>
<accession>A0ABV7ABY4</accession>
<dbReference type="EMBL" id="JBHRSK010000002">
    <property type="protein sequence ID" value="MFC2966665.1"/>
    <property type="molecule type" value="Genomic_DNA"/>
</dbReference>
<evidence type="ECO:0000313" key="5">
    <source>
        <dbReference type="Proteomes" id="UP001595443"/>
    </source>
</evidence>
<evidence type="ECO:0000256" key="1">
    <source>
        <dbReference type="ARBA" id="ARBA00022505"/>
    </source>
</evidence>
<protein>
    <submittedName>
        <fullName evidence="4">Xanthine dehydrogenase family protein molybdopterin-binding subunit</fullName>
    </submittedName>
</protein>
<dbReference type="SMART" id="SM01008">
    <property type="entry name" value="Ald_Xan_dh_C"/>
    <property type="match status" value="1"/>
</dbReference>
<dbReference type="Gene3D" id="3.90.1170.50">
    <property type="entry name" value="Aldehyde oxidase/xanthine dehydrogenase, a/b hammerhead"/>
    <property type="match status" value="1"/>
</dbReference>
<dbReference type="Pfam" id="PF20256">
    <property type="entry name" value="MoCoBD_2"/>
    <property type="match status" value="1"/>
</dbReference>
<gene>
    <name evidence="4" type="ORF">ACFOES_01030</name>
</gene>
<dbReference type="InterPro" id="IPR037165">
    <property type="entry name" value="AldOxase/xan_DH_Mopterin-bd_sf"/>
</dbReference>
<dbReference type="PANTHER" id="PTHR11908:SF132">
    <property type="entry name" value="ALDEHYDE OXIDASE 1-RELATED"/>
    <property type="match status" value="1"/>
</dbReference>